<dbReference type="EMBL" id="JAUSUR010000001">
    <property type="protein sequence ID" value="MDQ0360156.1"/>
    <property type="molecule type" value="Genomic_DNA"/>
</dbReference>
<dbReference type="SUPFAM" id="SSF46785">
    <property type="entry name" value="Winged helix' DNA-binding domain"/>
    <property type="match status" value="1"/>
</dbReference>
<evidence type="ECO:0000256" key="1">
    <source>
        <dbReference type="ARBA" id="ARBA00023015"/>
    </source>
</evidence>
<dbReference type="Pfam" id="PF07702">
    <property type="entry name" value="UTRA"/>
    <property type="match status" value="1"/>
</dbReference>
<dbReference type="SMART" id="SM00345">
    <property type="entry name" value="HTH_GNTR"/>
    <property type="match status" value="1"/>
</dbReference>
<keyword evidence="6" id="KW-1185">Reference proteome</keyword>
<dbReference type="PANTHER" id="PTHR44846:SF1">
    <property type="entry name" value="MANNOSYL-D-GLYCERATE TRANSPORT_METABOLISM SYSTEM REPRESSOR MNGR-RELATED"/>
    <property type="match status" value="1"/>
</dbReference>
<dbReference type="SMART" id="SM00866">
    <property type="entry name" value="UTRA"/>
    <property type="match status" value="1"/>
</dbReference>
<dbReference type="InterPro" id="IPR036388">
    <property type="entry name" value="WH-like_DNA-bd_sf"/>
</dbReference>
<evidence type="ECO:0000256" key="2">
    <source>
        <dbReference type="ARBA" id="ARBA00023125"/>
    </source>
</evidence>
<evidence type="ECO:0000313" key="6">
    <source>
        <dbReference type="Proteomes" id="UP001230220"/>
    </source>
</evidence>
<evidence type="ECO:0000259" key="4">
    <source>
        <dbReference type="PROSITE" id="PS50949"/>
    </source>
</evidence>
<dbReference type="PRINTS" id="PR00035">
    <property type="entry name" value="HTHGNTR"/>
</dbReference>
<comment type="caution">
    <text evidence="5">The sequence shown here is derived from an EMBL/GenBank/DDBJ whole genome shotgun (WGS) entry which is preliminary data.</text>
</comment>
<dbReference type="PROSITE" id="PS50949">
    <property type="entry name" value="HTH_GNTR"/>
    <property type="match status" value="1"/>
</dbReference>
<name>A0ABU0E0C3_9FIRM</name>
<protein>
    <submittedName>
        <fullName evidence="5">GntR family transcriptional regulator</fullName>
    </submittedName>
</protein>
<evidence type="ECO:0000256" key="3">
    <source>
        <dbReference type="ARBA" id="ARBA00023163"/>
    </source>
</evidence>
<gene>
    <name evidence="5" type="ORF">J2S15_000887</name>
</gene>
<reference evidence="5 6" key="1">
    <citation type="submission" date="2023-07" db="EMBL/GenBank/DDBJ databases">
        <title>Genomic Encyclopedia of Type Strains, Phase IV (KMG-IV): sequencing the most valuable type-strain genomes for metagenomic binning, comparative biology and taxonomic classification.</title>
        <authorList>
            <person name="Goeker M."/>
        </authorList>
    </citation>
    <scope>NUCLEOTIDE SEQUENCE [LARGE SCALE GENOMIC DNA]</scope>
    <source>
        <strain evidence="5 6">DSM 16784</strain>
    </source>
</reference>
<dbReference type="Proteomes" id="UP001230220">
    <property type="component" value="Unassembled WGS sequence"/>
</dbReference>
<dbReference type="Pfam" id="PF00392">
    <property type="entry name" value="GntR"/>
    <property type="match status" value="1"/>
</dbReference>
<dbReference type="InterPro" id="IPR036390">
    <property type="entry name" value="WH_DNA-bd_sf"/>
</dbReference>
<organism evidence="5 6">
    <name type="scientific">Breznakia pachnodae</name>
    <dbReference type="NCBI Taxonomy" id="265178"/>
    <lineage>
        <taxon>Bacteria</taxon>
        <taxon>Bacillati</taxon>
        <taxon>Bacillota</taxon>
        <taxon>Erysipelotrichia</taxon>
        <taxon>Erysipelotrichales</taxon>
        <taxon>Erysipelotrichaceae</taxon>
        <taxon>Breznakia</taxon>
    </lineage>
</organism>
<feature type="domain" description="HTH gntR-type" evidence="4">
    <location>
        <begin position="5"/>
        <end position="73"/>
    </location>
</feature>
<dbReference type="InterPro" id="IPR050679">
    <property type="entry name" value="Bact_HTH_transcr_reg"/>
</dbReference>
<keyword evidence="2" id="KW-0238">DNA-binding</keyword>
<keyword evidence="3" id="KW-0804">Transcription</keyword>
<sequence>MNRPETLYEQLADNIKTKIAKGEMKVGERLKSEREMAEQYGISRMTVRKSLKLLEEEGVLSAQRGRGTYIMKVPEVQRKVELGDTSLISLSMQIRQKGLKSSREILSFKKIDTSDQFRDFFPDSDKVYELIRLSLINDEPYAIQKTYIPCNLFKDAERFNFVDESLYDYMEEQGHRPYKLVSYLKIEKIPEEYVSLLKLPKQKNVFLFDYFGFDEDHVLTEYTISYHLPEYTSFKYVTRKVD</sequence>
<dbReference type="RefSeq" id="WP_307405822.1">
    <property type="nucleotide sequence ID" value="NZ_JAUSUR010000001.1"/>
</dbReference>
<dbReference type="InterPro" id="IPR011663">
    <property type="entry name" value="UTRA"/>
</dbReference>
<accession>A0ABU0E0C3</accession>
<dbReference type="InterPro" id="IPR000524">
    <property type="entry name" value="Tscrpt_reg_HTH_GntR"/>
</dbReference>
<dbReference type="Gene3D" id="1.10.10.10">
    <property type="entry name" value="Winged helix-like DNA-binding domain superfamily/Winged helix DNA-binding domain"/>
    <property type="match status" value="1"/>
</dbReference>
<keyword evidence="1" id="KW-0805">Transcription regulation</keyword>
<dbReference type="SUPFAM" id="SSF64288">
    <property type="entry name" value="Chorismate lyase-like"/>
    <property type="match status" value="1"/>
</dbReference>
<dbReference type="InterPro" id="IPR028978">
    <property type="entry name" value="Chorismate_lyase_/UTRA_dom_sf"/>
</dbReference>
<proteinExistence type="predicted"/>
<evidence type="ECO:0000313" key="5">
    <source>
        <dbReference type="EMBL" id="MDQ0360156.1"/>
    </source>
</evidence>
<dbReference type="Gene3D" id="3.40.1410.10">
    <property type="entry name" value="Chorismate lyase-like"/>
    <property type="match status" value="1"/>
</dbReference>
<dbReference type="CDD" id="cd07377">
    <property type="entry name" value="WHTH_GntR"/>
    <property type="match status" value="1"/>
</dbReference>
<dbReference type="PANTHER" id="PTHR44846">
    <property type="entry name" value="MANNOSYL-D-GLYCERATE TRANSPORT/METABOLISM SYSTEM REPRESSOR MNGR-RELATED"/>
    <property type="match status" value="1"/>
</dbReference>